<dbReference type="InterPro" id="IPR036047">
    <property type="entry name" value="F-box-like_dom_sf"/>
</dbReference>
<evidence type="ECO:0000313" key="11">
    <source>
        <dbReference type="Proteomes" id="UP000310200"/>
    </source>
</evidence>
<dbReference type="GO" id="GO:0051961">
    <property type="term" value="P:negative regulation of nervous system development"/>
    <property type="evidence" value="ECO:0007669"/>
    <property type="project" value="UniProtKB-ARBA"/>
</dbReference>
<dbReference type="GO" id="GO:0046592">
    <property type="term" value="F:polyamine oxidase activity"/>
    <property type="evidence" value="ECO:0007669"/>
    <property type="project" value="TreeGrafter"/>
</dbReference>
<dbReference type="GO" id="GO:0045202">
    <property type="term" value="C:synapse"/>
    <property type="evidence" value="ECO:0007669"/>
    <property type="project" value="UniProtKB-SubCell"/>
</dbReference>
<dbReference type="PANTHER" id="PTHR10742">
    <property type="entry name" value="FLAVIN MONOAMINE OXIDASE"/>
    <property type="match status" value="1"/>
</dbReference>
<reference evidence="10 11" key="1">
    <citation type="journal article" date="2019" name="Philos. Trans. R. Soc. Lond., B, Biol. Sci.">
        <title>Ant behaviour and brain gene expression of defending hosts depend on the ecological success of the intruding social parasite.</title>
        <authorList>
            <person name="Kaur R."/>
            <person name="Stoldt M."/>
            <person name="Jongepier E."/>
            <person name="Feldmeyer B."/>
            <person name="Menzel F."/>
            <person name="Bornberg-Bauer E."/>
            <person name="Foitzik S."/>
        </authorList>
    </citation>
    <scope>NUCLEOTIDE SEQUENCE [LARGE SCALE GENOMIC DNA]</scope>
    <source>
        <tissue evidence="10">Whole body</tissue>
    </source>
</reference>
<comment type="similarity">
    <text evidence="2">Belongs to the FBXO45/Fsn family.</text>
</comment>
<dbReference type="AlphaFoldDB" id="A0A4S2L266"/>
<dbReference type="Pfam" id="PF00622">
    <property type="entry name" value="SPRY"/>
    <property type="match status" value="1"/>
</dbReference>
<keyword evidence="11" id="KW-1185">Reference proteome</keyword>
<evidence type="ECO:0000313" key="10">
    <source>
        <dbReference type="EMBL" id="TGZ54437.1"/>
    </source>
</evidence>
<dbReference type="InterPro" id="IPR003877">
    <property type="entry name" value="SPRY_dom"/>
</dbReference>
<dbReference type="FunFam" id="2.60.120.920:FF:000017">
    <property type="entry name" value="F-box/SPRY domain-containing protein 1"/>
    <property type="match status" value="1"/>
</dbReference>
<evidence type="ECO:0000256" key="3">
    <source>
        <dbReference type="ARBA" id="ARBA00016614"/>
    </source>
</evidence>
<sequence length="773" mass="85615">MLKLFSSDKGGGSKKDIAECTRPTKFETCQLDPCMIDPCKPEPTVVIVGAGMAGLSAAHRLAQCGLRNFTVLEATDRPGGRIHSCWLGDVVAEMGATWIEGGCVANPVFTLAAQEGLLKTPLLRPEPSRGLFCTSDGRAIDLPVSIAAYHTFRQIEQQAAALFALGCGRTHGTLLNFMGVRIQQELHNFPEEQRYDAARVMYGMTNCMRCRCGDDLSLVSADQFGSYIEIPGGNIRVPLGYVGVLAPLLRDLPSCCVRYCKPVNCIRWGTVSDAYPRAVVKCIDGEEFPADYVIVTLSLGVLKNQHAKLFLPGLPAEKVEAISKLGYGHVNKIFLEYARPFWVWREGAIKLAWSAEELADRCDWVKGVANVEELPNSQHVLCAWVCGREATDMELCSDEEVVESMTTVLRRFTGDPTLPYPANILRSKWCMDQCFAGAYSYMAMDSTVGHQCDLASPLPDSCEAVPPILLFAGEATVPGHYSTVHGARLSGIREAERIIQLTKRYNGPPKKVLTKSPGKMDDIALRASDHVLEVIFSYLDLHTLRNCSLVCKRWYCFLNDENNDVWRMHCIRKLAQEALSSDLLSSVPTYKSKLRAFYHAWNPNDCSRNIYIKPNGFTLHRNPVAQSTDACRGKIGFRHGRHAWEVIWEGPLGTVAVIGIATKEAPLLCHGYVALLGSDEHSWGWNLVDNHLLHNGDPQGNYPLLNNAPKYQVGERIRVILDCDDNTLSFEKNYEFLGVAFRGLPDKRLYPSVSAVYGNTEVSMVYLGPPLDG</sequence>
<gene>
    <name evidence="10" type="ORF">DBV15_11080</name>
</gene>
<protein>
    <recommendedName>
        <fullName evidence="3">F-box/SPRY domain-containing protein 1</fullName>
    </recommendedName>
</protein>
<dbReference type="Pfam" id="PF12937">
    <property type="entry name" value="F-box-like"/>
    <property type="match status" value="1"/>
</dbReference>
<dbReference type="SMART" id="SM00256">
    <property type="entry name" value="FBOX"/>
    <property type="match status" value="1"/>
</dbReference>
<comment type="subcellular location">
    <subcellularLocation>
        <location evidence="7">Synapse</location>
    </subcellularLocation>
</comment>
<dbReference type="SUPFAM" id="SSF54373">
    <property type="entry name" value="FAD-linked reductases, C-terminal domain"/>
    <property type="match status" value="1"/>
</dbReference>
<dbReference type="Gene3D" id="2.60.120.920">
    <property type="match status" value="1"/>
</dbReference>
<dbReference type="InterPro" id="IPR013320">
    <property type="entry name" value="ConA-like_dom_sf"/>
</dbReference>
<dbReference type="CDD" id="cd12907">
    <property type="entry name" value="SPRY_Fbox"/>
    <property type="match status" value="1"/>
</dbReference>
<dbReference type="InterPro" id="IPR050281">
    <property type="entry name" value="Flavin_monoamine_oxidase"/>
</dbReference>
<evidence type="ECO:0000259" key="9">
    <source>
        <dbReference type="PROSITE" id="PS50188"/>
    </source>
</evidence>
<evidence type="ECO:0000256" key="1">
    <source>
        <dbReference type="ARBA" id="ARBA00004906"/>
    </source>
</evidence>
<dbReference type="InterPro" id="IPR043136">
    <property type="entry name" value="B30.2/SPRY_sf"/>
</dbReference>
<dbReference type="GO" id="GO:0016567">
    <property type="term" value="P:protein ubiquitination"/>
    <property type="evidence" value="ECO:0007669"/>
    <property type="project" value="UniProtKB-UniPathway"/>
</dbReference>
<dbReference type="UniPathway" id="UPA00143"/>
<proteinExistence type="inferred from homology"/>
<dbReference type="InterPro" id="IPR002937">
    <property type="entry name" value="Amino_oxidase"/>
</dbReference>
<dbReference type="SUPFAM" id="SSF51905">
    <property type="entry name" value="FAD/NAD(P)-binding domain"/>
    <property type="match status" value="1"/>
</dbReference>
<dbReference type="Gene3D" id="3.90.660.10">
    <property type="match status" value="1"/>
</dbReference>
<dbReference type="InterPro" id="IPR036188">
    <property type="entry name" value="FAD/NAD-bd_sf"/>
</dbReference>
<dbReference type="PROSITE" id="PS50188">
    <property type="entry name" value="B302_SPRY"/>
    <property type="match status" value="1"/>
</dbReference>
<keyword evidence="4" id="KW-0833">Ubl conjugation pathway</keyword>
<dbReference type="Gene3D" id="3.50.50.60">
    <property type="entry name" value="FAD/NAD(P)-binding domain"/>
    <property type="match status" value="1"/>
</dbReference>
<evidence type="ECO:0000256" key="5">
    <source>
        <dbReference type="ARBA" id="ARBA00022902"/>
    </source>
</evidence>
<dbReference type="PANTHER" id="PTHR10742:SF416">
    <property type="entry name" value="SPERMINE OXIDASE"/>
    <property type="match status" value="1"/>
</dbReference>
<evidence type="ECO:0000256" key="4">
    <source>
        <dbReference type="ARBA" id="ARBA00022786"/>
    </source>
</evidence>
<evidence type="ECO:0000256" key="7">
    <source>
        <dbReference type="ARBA" id="ARBA00034103"/>
    </source>
</evidence>
<dbReference type="InterPro" id="IPR001870">
    <property type="entry name" value="B30.2/SPRY"/>
</dbReference>
<dbReference type="SUPFAM" id="SSF49899">
    <property type="entry name" value="Concanavalin A-like lectins/glucanases"/>
    <property type="match status" value="1"/>
</dbReference>
<dbReference type="Gene3D" id="1.20.1280.50">
    <property type="match status" value="1"/>
</dbReference>
<feature type="domain" description="F-box" evidence="8">
    <location>
        <begin position="521"/>
        <end position="569"/>
    </location>
</feature>
<dbReference type="EMBL" id="QBLH01000676">
    <property type="protein sequence ID" value="TGZ54437.1"/>
    <property type="molecule type" value="Genomic_DNA"/>
</dbReference>
<evidence type="ECO:0000256" key="2">
    <source>
        <dbReference type="ARBA" id="ARBA00007328"/>
    </source>
</evidence>
<comment type="caution">
    <text evidence="10">The sequence shown here is derived from an EMBL/GenBank/DDBJ whole genome shotgun (WGS) entry which is preliminary data.</text>
</comment>
<name>A0A4S2L266_9HYME</name>
<comment type="pathway">
    <text evidence="1">Protein modification; protein ubiquitination.</text>
</comment>
<keyword evidence="6" id="KW-0770">Synapse</keyword>
<dbReference type="Proteomes" id="UP000310200">
    <property type="component" value="Unassembled WGS sequence"/>
</dbReference>
<dbReference type="STRING" id="300112.A0A4S2L266"/>
<dbReference type="InterPro" id="IPR035784">
    <property type="entry name" value="SPRY_FBXO45"/>
</dbReference>
<evidence type="ECO:0000256" key="6">
    <source>
        <dbReference type="ARBA" id="ARBA00023018"/>
    </source>
</evidence>
<dbReference type="GO" id="GO:0007399">
    <property type="term" value="P:nervous system development"/>
    <property type="evidence" value="ECO:0007669"/>
    <property type="project" value="UniProtKB-KW"/>
</dbReference>
<dbReference type="SMART" id="SM00449">
    <property type="entry name" value="SPRY"/>
    <property type="match status" value="1"/>
</dbReference>
<dbReference type="PROSITE" id="PS50181">
    <property type="entry name" value="FBOX"/>
    <property type="match status" value="1"/>
</dbReference>
<evidence type="ECO:0000259" key="8">
    <source>
        <dbReference type="PROSITE" id="PS50181"/>
    </source>
</evidence>
<organism evidence="10 11">
    <name type="scientific">Temnothorax longispinosus</name>
    <dbReference type="NCBI Taxonomy" id="300112"/>
    <lineage>
        <taxon>Eukaryota</taxon>
        <taxon>Metazoa</taxon>
        <taxon>Ecdysozoa</taxon>
        <taxon>Arthropoda</taxon>
        <taxon>Hexapoda</taxon>
        <taxon>Insecta</taxon>
        <taxon>Pterygota</taxon>
        <taxon>Neoptera</taxon>
        <taxon>Endopterygota</taxon>
        <taxon>Hymenoptera</taxon>
        <taxon>Apocrita</taxon>
        <taxon>Aculeata</taxon>
        <taxon>Formicoidea</taxon>
        <taxon>Formicidae</taxon>
        <taxon>Myrmicinae</taxon>
        <taxon>Temnothorax</taxon>
    </lineage>
</organism>
<dbReference type="InterPro" id="IPR001810">
    <property type="entry name" value="F-box_dom"/>
</dbReference>
<dbReference type="SUPFAM" id="SSF81383">
    <property type="entry name" value="F-box domain"/>
    <property type="match status" value="1"/>
</dbReference>
<feature type="domain" description="B30.2/SPRY" evidence="9">
    <location>
        <begin position="579"/>
        <end position="771"/>
    </location>
</feature>
<dbReference type="GO" id="GO:0019005">
    <property type="term" value="C:SCF ubiquitin ligase complex"/>
    <property type="evidence" value="ECO:0007669"/>
    <property type="project" value="UniProtKB-ARBA"/>
</dbReference>
<keyword evidence="5" id="KW-0524">Neurogenesis</keyword>
<dbReference type="CDD" id="cd22111">
    <property type="entry name" value="F-box_FBXO45"/>
    <property type="match status" value="1"/>
</dbReference>
<dbReference type="Pfam" id="PF01593">
    <property type="entry name" value="Amino_oxidase"/>
    <property type="match status" value="1"/>
</dbReference>
<accession>A0A4S2L266</accession>